<dbReference type="AlphaFoldDB" id="A0A8V1A4S6"/>
<keyword evidence="2" id="KW-1185">Reference proteome</keyword>
<name>A0A8V1A4S6_CHICK</name>
<protein>
    <submittedName>
        <fullName evidence="1">Uncharacterized protein</fullName>
    </submittedName>
</protein>
<reference evidence="1" key="3">
    <citation type="submission" date="2025-09" db="UniProtKB">
        <authorList>
            <consortium name="Ensembl"/>
        </authorList>
    </citation>
    <scope>IDENTIFICATION</scope>
    <source>
        <strain evidence="1">broiler</strain>
    </source>
</reference>
<dbReference type="Proteomes" id="UP000000539">
    <property type="component" value="Chromosome 26"/>
</dbReference>
<accession>A0A8V1A4S6</accession>
<proteinExistence type="predicted"/>
<reference evidence="1" key="1">
    <citation type="submission" date="2020-11" db="EMBL/GenBank/DDBJ databases">
        <title>Gallus gallus (Chicken) genome, bGalGal1, GRCg7b, maternal haplotype autosomes + Z &amp; W.</title>
        <authorList>
            <person name="Warren W."/>
            <person name="Formenti G."/>
            <person name="Fedrigo O."/>
            <person name="Haase B."/>
            <person name="Mountcastle J."/>
            <person name="Balacco J."/>
            <person name="Tracey A."/>
            <person name="Schneider V."/>
            <person name="Okimoto R."/>
            <person name="Cheng H."/>
            <person name="Hawken R."/>
            <person name="Howe K."/>
            <person name="Jarvis E.D."/>
        </authorList>
    </citation>
    <scope>NUCLEOTIDE SEQUENCE [LARGE SCALE GENOMIC DNA]</scope>
    <source>
        <strain evidence="1">Broiler</strain>
    </source>
</reference>
<organism evidence="1 2">
    <name type="scientific">Gallus gallus</name>
    <name type="common">Chicken</name>
    <dbReference type="NCBI Taxonomy" id="9031"/>
    <lineage>
        <taxon>Eukaryota</taxon>
        <taxon>Metazoa</taxon>
        <taxon>Chordata</taxon>
        <taxon>Craniata</taxon>
        <taxon>Vertebrata</taxon>
        <taxon>Euteleostomi</taxon>
        <taxon>Archelosauria</taxon>
        <taxon>Archosauria</taxon>
        <taxon>Dinosauria</taxon>
        <taxon>Saurischia</taxon>
        <taxon>Theropoda</taxon>
        <taxon>Coelurosauria</taxon>
        <taxon>Aves</taxon>
        <taxon>Neognathae</taxon>
        <taxon>Galloanserae</taxon>
        <taxon>Galliformes</taxon>
        <taxon>Phasianidae</taxon>
        <taxon>Phasianinae</taxon>
        <taxon>Gallus</taxon>
    </lineage>
</organism>
<sequence length="75" mass="8402">AEAQSGQCIGLSGRTRPHTFGARVRLIFVLTRFVPNVTHVHRHGRLGLLLSFLHPVVQNFEELLGLLVARHQVVK</sequence>
<evidence type="ECO:0000313" key="2">
    <source>
        <dbReference type="Proteomes" id="UP000000539"/>
    </source>
</evidence>
<reference evidence="1" key="2">
    <citation type="submission" date="2025-08" db="UniProtKB">
        <authorList>
            <consortium name="Ensembl"/>
        </authorList>
    </citation>
    <scope>IDENTIFICATION</scope>
    <source>
        <strain evidence="1">broiler</strain>
    </source>
</reference>
<dbReference type="Ensembl" id="ENSGALT00010066876.1">
    <property type="protein sequence ID" value="ENSGALP00010040912.1"/>
    <property type="gene ID" value="ENSGALG00010027604.1"/>
</dbReference>
<evidence type="ECO:0000313" key="1">
    <source>
        <dbReference type="Ensembl" id="ENSGALP00010040912.1"/>
    </source>
</evidence>